<accession>A0A0E3B834</accession>
<gene>
    <name evidence="2" type="ORF">P245_27015</name>
</gene>
<name>A0A0E3B834_9BURK</name>
<dbReference type="PANTHER" id="PTHR35369">
    <property type="entry name" value="BLR3025 PROTEIN-RELATED"/>
    <property type="match status" value="1"/>
</dbReference>
<evidence type="ECO:0008006" key="4">
    <source>
        <dbReference type="Google" id="ProtNLM"/>
    </source>
</evidence>
<dbReference type="AlphaFoldDB" id="A0A0E3B834"/>
<keyword evidence="1" id="KW-0227">DNA damage</keyword>
<evidence type="ECO:0000313" key="3">
    <source>
        <dbReference type="Proteomes" id="UP000029567"/>
    </source>
</evidence>
<dbReference type="EMBL" id="AWTN01000159">
    <property type="protein sequence ID" value="KGG82174.1"/>
    <property type="molecule type" value="Genomic_DNA"/>
</dbReference>
<reference evidence="2 3" key="1">
    <citation type="submission" date="2013-09" db="EMBL/GenBank/DDBJ databases">
        <title>High correlation between genotypes and phenotypes of environmental bacteria Comamonas testosteroni strains.</title>
        <authorList>
            <person name="Liu L."/>
            <person name="Zhu W."/>
            <person name="Xia X."/>
            <person name="Xu B."/>
            <person name="Luo M."/>
            <person name="Wang G."/>
        </authorList>
    </citation>
    <scope>NUCLEOTIDE SEQUENCE [LARGE SCALE GENOMIC DNA]</scope>
    <source>
        <strain evidence="2 3">JL14</strain>
    </source>
</reference>
<protein>
    <recommendedName>
        <fullName evidence="4">DNA polymerase Y family protein</fullName>
    </recommendedName>
</protein>
<dbReference type="Proteomes" id="UP000029567">
    <property type="component" value="Unassembled WGS sequence"/>
</dbReference>
<proteinExistence type="predicted"/>
<comment type="caution">
    <text evidence="2">The sequence shown here is derived from an EMBL/GenBank/DDBJ whole genome shotgun (WGS) entry which is preliminary data.</text>
</comment>
<dbReference type="PANTHER" id="PTHR35369:SF2">
    <property type="entry name" value="BLR3025 PROTEIN"/>
    <property type="match status" value="1"/>
</dbReference>
<dbReference type="GO" id="GO:0006281">
    <property type="term" value="P:DNA repair"/>
    <property type="evidence" value="ECO:0007669"/>
    <property type="project" value="TreeGrafter"/>
</dbReference>
<evidence type="ECO:0000256" key="1">
    <source>
        <dbReference type="ARBA" id="ARBA00022763"/>
    </source>
</evidence>
<dbReference type="RefSeq" id="WP_034384005.1">
    <property type="nucleotide sequence ID" value="NZ_AWTN01000159.1"/>
</dbReference>
<evidence type="ECO:0000313" key="2">
    <source>
        <dbReference type="EMBL" id="KGG82174.1"/>
    </source>
</evidence>
<sequence length="502" mass="55598">MGSAEHWMAWPLACLSESSPVPESACWWALEFSPRVALLEDALLMETSLVQRLWGGAEVLLARLDSAFAQACQAGPPESGGGDAALQPLRGQGGTAWQALARLRLQQARPCGSVPVSLSMSESSLHADALPLWTLSALEQHSSVLLRLGCRSWGDVRALPRAGLSRRIGAKALRALDEAYGLQPQPLDWLQLPQQFLLRHDLGYPAHHADAVLHAAQPLLRALQSWLQARHHAVLALRLRWHHDLRRIDGQELPVWGALVIRTAQPTQGMAHLQRLLREHLGQQRWRAPVDMLELQALETVPWAAEPLSCLPAAQGQSPSDSLAWHEWVERLSARWGEETVQMVQPRADHRPEQMQYWQAAAKLLQSQKPGGTRASARAEAGAGFRPRRQPGCADSWQALWPPWLLSKPQALPVQDNRPQWHGPLQLKAGPYRLESGWWDAAGDAFADAQAGAPVGLAVRDYFVAYNAVVGHVWIYRERARSEHLMSMTASPASWFAQGVYG</sequence>
<dbReference type="InterPro" id="IPR050356">
    <property type="entry name" value="SulA_CellDiv_inhibitor"/>
</dbReference>
<organism evidence="2 3">
    <name type="scientific">Comamonas thiooxydans</name>
    <dbReference type="NCBI Taxonomy" id="363952"/>
    <lineage>
        <taxon>Bacteria</taxon>
        <taxon>Pseudomonadati</taxon>
        <taxon>Pseudomonadota</taxon>
        <taxon>Betaproteobacteria</taxon>
        <taxon>Burkholderiales</taxon>
        <taxon>Comamonadaceae</taxon>
        <taxon>Comamonas</taxon>
    </lineage>
</organism>